<keyword evidence="10" id="KW-1185">Reference proteome</keyword>
<dbReference type="Pfam" id="PF09286">
    <property type="entry name" value="Pro-kuma_activ"/>
    <property type="match status" value="1"/>
</dbReference>
<feature type="domain" description="Peptidase S53" evidence="8">
    <location>
        <begin position="164"/>
        <end position="509"/>
    </location>
</feature>
<comment type="cofactor">
    <cofactor evidence="1">
        <name>Ca(2+)</name>
        <dbReference type="ChEBI" id="CHEBI:29108"/>
    </cofactor>
</comment>
<dbReference type="GO" id="GO:0004252">
    <property type="term" value="F:serine-type endopeptidase activity"/>
    <property type="evidence" value="ECO:0007669"/>
    <property type="project" value="InterPro"/>
</dbReference>
<dbReference type="PROSITE" id="PS00138">
    <property type="entry name" value="SUBTILASE_SER"/>
    <property type="match status" value="1"/>
</dbReference>
<dbReference type="InterPro" id="IPR050819">
    <property type="entry name" value="Tripeptidyl-peptidase_I"/>
</dbReference>
<dbReference type="GO" id="GO:0046872">
    <property type="term" value="F:metal ion binding"/>
    <property type="evidence" value="ECO:0007669"/>
    <property type="project" value="UniProtKB-KW"/>
</dbReference>
<dbReference type="PIRSF" id="PIRSF032623">
    <property type="entry name" value="Peptidase_SSO2181_prd"/>
    <property type="match status" value="1"/>
</dbReference>
<evidence type="ECO:0000313" key="10">
    <source>
        <dbReference type="Proteomes" id="UP000423396"/>
    </source>
</evidence>
<dbReference type="PROSITE" id="PS51695">
    <property type="entry name" value="SEDOLISIN"/>
    <property type="match status" value="1"/>
</dbReference>
<dbReference type="SUPFAM" id="SSF52743">
    <property type="entry name" value="Subtilisin-like"/>
    <property type="match status" value="1"/>
</dbReference>
<sequence length="1078" mass="117280">MWSSLAILLLVLSGISIITLPFFTPSVNSTLPQGNVYVSIVIPPKNLEMLQLYVQQHIILNKSQVEKLFIPFQQINQLVQELESKGIKPTVNWNVISFSAPAKEVEEMFKGQFITYTFEGKKVYTFISADKSIPGMIIATNLTEALFSRPNTLYNITQAVAYSTVTPQQIQQAYNITYLLKHGINGSGTNIGILDFEGDPYIYQQLTAFDQEYNISPPPLFKVVPIGPYNPNDGIQSGWALEISLDVEYSHVAAPGAGIILYVANPSISLPQAIAFIDQQDEVNVVSQSFGIPEIYFLLGLLPLSYLQSMVYEYWLGEVEGITFLGASGDAGGNGYNFYLSPLGSQIVPAAIPYVLAVGGSSLYVSGNESMQTAWSGESVLGSTTGGFSNIFPAPPYQMLKGFREVPDVVALANPYTGVNVIYYHGESILVGGTSVATPTVAGIIALASEVHGKLGFINPLIYALNGTPALHPVTFGYNSPYVANSSYNPVTGLGYINAGYFVKLLKVPNSSLSLAVQNTTYLPGQTVKVIGKLSGVSPLPSTLTAEIFNGTTVIHTAHLVYNGTYYVGSFSAPQSGVYEVIARYGNLTGFTYFINGYQAVFIYPPLAVYPMPMAIPVLVIIEYPNGTLVSGFNNTQLNVYSENQINGKLTLIGSTSLTNVPIINISALNITIKYKTGILEGYINYTNASELGGILVLKVVNTIGLDEIVLGSYVVPIIIPNSFEEPTVIYPGENITVEVAVESLGMPNVTVSFIKDGKVYWNFTVNSITFGNNAFYINQVTVPMNLSPGYYEVKAYAVYSNDTYTTYGEGYTQVYVSPSYLEYKASVNSVAFENQTVTIKATILYPNGTPVEFGTFTAIFIPKYLVSQFNNLEISNAVQLTYTDGKWIGNFTIPSGNNPNSGMSTDSVAGEWDVYIVGSSFNGYPIPFNSTLSYQSLTISPLYEGLTFVVLPYTFIKNFSGNIGYGLYIQNAVFKDENVTLIDSIVENLTAINSTITLINTHVYSVKLINSKIVGNLTALNINNTIPSNEVSSINNVNSINSSSSIVTQTDFFTVEEVLAILVSFIPLIYFSLRKNK</sequence>
<keyword evidence="6" id="KW-0106">Calcium</keyword>
<evidence type="ECO:0000256" key="6">
    <source>
        <dbReference type="ARBA" id="ARBA00022837"/>
    </source>
</evidence>
<name>A0A650CQL4_9CREN</name>
<evidence type="ECO:0000256" key="2">
    <source>
        <dbReference type="ARBA" id="ARBA00022670"/>
    </source>
</evidence>
<dbReference type="SMART" id="SM00944">
    <property type="entry name" value="Pro-kuma_activ"/>
    <property type="match status" value="1"/>
</dbReference>
<keyword evidence="7" id="KW-0865">Zymogen</keyword>
<dbReference type="Gene3D" id="3.40.50.200">
    <property type="entry name" value="Peptidase S8/S53 domain"/>
    <property type="match status" value="1"/>
</dbReference>
<dbReference type="Proteomes" id="UP000423396">
    <property type="component" value="Chromosome"/>
</dbReference>
<dbReference type="AlphaFoldDB" id="A0A650CQL4"/>
<protein>
    <recommendedName>
        <fullName evidence="8">Peptidase S53 domain-containing protein</fullName>
    </recommendedName>
</protein>
<accession>A0A650CQL4</accession>
<keyword evidence="4" id="KW-0378">Hydrolase</keyword>
<keyword evidence="5" id="KW-0720">Serine protease</keyword>
<dbReference type="InterPro" id="IPR036852">
    <property type="entry name" value="Peptidase_S8/S53_dom_sf"/>
</dbReference>
<proteinExistence type="predicted"/>
<dbReference type="GeneID" id="42799228"/>
<keyword evidence="3" id="KW-0479">Metal-binding</keyword>
<evidence type="ECO:0000313" key="9">
    <source>
        <dbReference type="EMBL" id="QGR20130.1"/>
    </source>
</evidence>
<dbReference type="PANTHER" id="PTHR14218:SF15">
    <property type="entry name" value="TRIPEPTIDYL-PEPTIDASE 1"/>
    <property type="match status" value="1"/>
</dbReference>
<keyword evidence="2" id="KW-0645">Protease</keyword>
<dbReference type="KEGG" id="sazo:D1868_09120"/>
<dbReference type="InterPro" id="IPR023828">
    <property type="entry name" value="Peptidase_S8_Ser-AS"/>
</dbReference>
<dbReference type="InterPro" id="IPR030400">
    <property type="entry name" value="Sedolisin_dom"/>
</dbReference>
<dbReference type="InterPro" id="IPR015366">
    <property type="entry name" value="S53_propep"/>
</dbReference>
<reference evidence="9 10" key="1">
    <citation type="submission" date="2019-10" db="EMBL/GenBank/DDBJ databases">
        <title>Genome Sequences from Six Type Strain Members of the Archaeal Family Sulfolobaceae: Acidianus ambivalens, Acidianus infernus, Metallosphaera prunae, Stygiolobus azoricus, Sulfolobus metallicus, and Sulfurisphaera ohwakuensis.</title>
        <authorList>
            <person name="Counts J.A."/>
            <person name="Kelly R.M."/>
        </authorList>
    </citation>
    <scope>NUCLEOTIDE SEQUENCE [LARGE SCALE GENOMIC DNA]</scope>
    <source>
        <strain evidence="9 10">FC6</strain>
    </source>
</reference>
<dbReference type="PANTHER" id="PTHR14218">
    <property type="entry name" value="PROTEASE S8 TRIPEPTIDYL PEPTIDASE I CLN2"/>
    <property type="match status" value="1"/>
</dbReference>
<evidence type="ECO:0000256" key="3">
    <source>
        <dbReference type="ARBA" id="ARBA00022723"/>
    </source>
</evidence>
<organism evidence="9 10">
    <name type="scientific">Stygiolobus azoricus</name>
    <dbReference type="NCBI Taxonomy" id="41675"/>
    <lineage>
        <taxon>Archaea</taxon>
        <taxon>Thermoproteota</taxon>
        <taxon>Thermoprotei</taxon>
        <taxon>Sulfolobales</taxon>
        <taxon>Sulfolobaceae</taxon>
        <taxon>Stygiolobus</taxon>
    </lineage>
</organism>
<dbReference type="CDD" id="cd04056">
    <property type="entry name" value="Peptidases_S53"/>
    <property type="match status" value="1"/>
</dbReference>
<dbReference type="OrthoDB" id="56693at2157"/>
<dbReference type="InterPro" id="IPR017001">
    <property type="entry name" value="Pept_S53_physarolisin-II_arc"/>
</dbReference>
<dbReference type="SUPFAM" id="SSF54897">
    <property type="entry name" value="Protease propeptides/inhibitors"/>
    <property type="match status" value="1"/>
</dbReference>
<dbReference type="EMBL" id="CP045483">
    <property type="protein sequence ID" value="QGR20130.1"/>
    <property type="molecule type" value="Genomic_DNA"/>
</dbReference>
<evidence type="ECO:0000256" key="7">
    <source>
        <dbReference type="ARBA" id="ARBA00023145"/>
    </source>
</evidence>
<dbReference type="GO" id="GO:0006508">
    <property type="term" value="P:proteolysis"/>
    <property type="evidence" value="ECO:0007669"/>
    <property type="project" value="UniProtKB-KW"/>
</dbReference>
<evidence type="ECO:0000256" key="5">
    <source>
        <dbReference type="ARBA" id="ARBA00022825"/>
    </source>
</evidence>
<dbReference type="GO" id="GO:0008240">
    <property type="term" value="F:tripeptidyl-peptidase activity"/>
    <property type="evidence" value="ECO:0007669"/>
    <property type="project" value="TreeGrafter"/>
</dbReference>
<evidence type="ECO:0000256" key="1">
    <source>
        <dbReference type="ARBA" id="ARBA00001913"/>
    </source>
</evidence>
<evidence type="ECO:0000259" key="8">
    <source>
        <dbReference type="PROSITE" id="PS51695"/>
    </source>
</evidence>
<evidence type="ECO:0000256" key="4">
    <source>
        <dbReference type="ARBA" id="ARBA00022801"/>
    </source>
</evidence>
<gene>
    <name evidence="9" type="ORF">D1868_09120</name>
</gene>
<dbReference type="RefSeq" id="WP_156007579.1">
    <property type="nucleotide sequence ID" value="NZ_CP045483.1"/>
</dbReference>